<dbReference type="RefSeq" id="WP_243557946.1">
    <property type="nucleotide sequence ID" value="NZ_CP094528.1"/>
</dbReference>
<organism evidence="4 5">
    <name type="scientific">Agromyces larvae</name>
    <dbReference type="NCBI Taxonomy" id="2929802"/>
    <lineage>
        <taxon>Bacteria</taxon>
        <taxon>Bacillati</taxon>
        <taxon>Actinomycetota</taxon>
        <taxon>Actinomycetes</taxon>
        <taxon>Micrococcales</taxon>
        <taxon>Microbacteriaceae</taxon>
        <taxon>Agromyces</taxon>
    </lineage>
</organism>
<proteinExistence type="predicted"/>
<evidence type="ECO:0000256" key="2">
    <source>
        <dbReference type="SAM" id="Phobius"/>
    </source>
</evidence>
<evidence type="ECO:0000259" key="3">
    <source>
        <dbReference type="Pfam" id="PF12671"/>
    </source>
</evidence>
<keyword evidence="5" id="KW-1185">Reference proteome</keyword>
<dbReference type="EMBL" id="CP094528">
    <property type="protein sequence ID" value="UOE45392.1"/>
    <property type="molecule type" value="Genomic_DNA"/>
</dbReference>
<sequence length="444" mass="45739">MGLKATAAARVDRWNRRGRGGALAAALALVAGTLVTGLIATSQHAAASADWHAAAARIADLRDRHDDAEQTLADEARVLAALVADVDAILVVGAADLGLVPGEAESRLVGARDAAARLLVGDNVDAPAVFDAVEADPAELATAALRADAAEFADAIAPTSGRVTTLVERGRAVAASADRLRTAVARFAVAAADRGTAILAERGDADDAAKAHLSRLLDGLAGHRASRLATAVAAYRDAVAAVVAASEEARARAAAEAAAAEAARASAEADARADAEAAARAGRTGAGSGVGAQMAYLFRHVFDYNTAEWGDYNSSGGDCVNFVSQGLLARGWSMDSTWYSNGPGAASRAWISTTALNAYLTSLGIPRLGLDQLDLVKVGDVGVFDWGETGPGFDHAMTVSKVEPGPDGPIVSFVSHNLDGEYRELRYTLYEQHSNSSAWIFSIP</sequence>
<feature type="transmembrane region" description="Helical" evidence="2">
    <location>
        <begin position="21"/>
        <end position="40"/>
    </location>
</feature>
<keyword evidence="2" id="KW-1133">Transmembrane helix</keyword>
<accession>A0ABY4C4P5</accession>
<feature type="domain" description="Putative amidase" evidence="3">
    <location>
        <begin position="294"/>
        <end position="435"/>
    </location>
</feature>
<dbReference type="InterPro" id="IPR024301">
    <property type="entry name" value="Amidase_6"/>
</dbReference>
<dbReference type="Proteomes" id="UP000832097">
    <property type="component" value="Chromosome"/>
</dbReference>
<feature type="coiled-coil region" evidence="1">
    <location>
        <begin position="243"/>
        <end position="270"/>
    </location>
</feature>
<evidence type="ECO:0000313" key="4">
    <source>
        <dbReference type="EMBL" id="UOE45392.1"/>
    </source>
</evidence>
<keyword evidence="2" id="KW-0472">Membrane</keyword>
<evidence type="ECO:0000256" key="1">
    <source>
        <dbReference type="SAM" id="Coils"/>
    </source>
</evidence>
<gene>
    <name evidence="4" type="ORF">MTO99_06415</name>
</gene>
<keyword evidence="1" id="KW-0175">Coiled coil</keyword>
<protein>
    <submittedName>
        <fullName evidence="4">Amidase domain-containing protein</fullName>
    </submittedName>
</protein>
<keyword evidence="2" id="KW-0812">Transmembrane</keyword>
<reference evidence="4 5" key="1">
    <citation type="submission" date="2022-03" db="EMBL/GenBank/DDBJ databases">
        <title>Mucilaginibacter sp. isolated from the gut of Protaetia brevitarsis seulensis larvae.</title>
        <authorList>
            <person name="Won M."/>
            <person name="Kim S.-J."/>
            <person name="Kwon S.-W."/>
        </authorList>
    </citation>
    <scope>NUCLEOTIDE SEQUENCE [LARGE SCALE GENOMIC DNA]</scope>
    <source>
        <strain evidence="4 5">CFWR-12</strain>
    </source>
</reference>
<evidence type="ECO:0000313" key="5">
    <source>
        <dbReference type="Proteomes" id="UP000832097"/>
    </source>
</evidence>
<dbReference type="Pfam" id="PF12671">
    <property type="entry name" value="Amidase_6"/>
    <property type="match status" value="1"/>
</dbReference>
<name>A0ABY4C4P5_9MICO</name>